<dbReference type="InterPro" id="IPR011050">
    <property type="entry name" value="Pectin_lyase_fold/virulence"/>
</dbReference>
<evidence type="ECO:0000313" key="4">
    <source>
        <dbReference type="EMBL" id="WCT58111.1"/>
    </source>
</evidence>
<dbReference type="GO" id="GO:0000272">
    <property type="term" value="P:polysaccharide catabolic process"/>
    <property type="evidence" value="ECO:0007669"/>
    <property type="project" value="UniProtKB-KW"/>
</dbReference>
<comment type="similarity">
    <text evidence="2">Belongs to the polysaccharide lyase 1 family.</text>
</comment>
<evidence type="ECO:0000313" key="5">
    <source>
        <dbReference type="Proteomes" id="UP001220509"/>
    </source>
</evidence>
<dbReference type="Proteomes" id="UP001220509">
    <property type="component" value="Chromosome"/>
</dbReference>
<evidence type="ECO:0000256" key="1">
    <source>
        <dbReference type="ARBA" id="ARBA00023239"/>
    </source>
</evidence>
<sequence>MFSSIAVWNPSVQAATDIGKETLGTKNGWAAYSGGTTGGAKATTANIFTVTNRKQLVDALGSATNTTPKIIYVSGTININVDDNNQPLGANDYKDAGYDFNAYLKAYDPATWGMSKVPSGTQEDARKASQKNQASQISITIPSNTTIVGKGTNAIINGVNFQVKSGTDNIIIRNIEFQDAYDYFPSWDPTDGSTGNWNSEYDSITIKGATHLWIDHCTFDDGAHPDSGNGEYYGREYQHHDGAVDMSNGADLLTLSYNYFHDHDKTTIIGSSDSTTSDEGKLRATLHHNYYKNTVQRTPRVRYGQIHVYNNYYQGSTTGAYATLYIWGIGKSSKIYAQNNVIDITGLTADQVASPLKGTALYDTGTLLNGVAINAATSAGLSTDVGWTPTLYDAIAASTTVKATVTAQAGAGKL</sequence>
<dbReference type="Gene3D" id="2.160.20.10">
    <property type="entry name" value="Single-stranded right-handed beta-helix, Pectin lyase-like"/>
    <property type="match status" value="1"/>
</dbReference>
<keyword evidence="1 2" id="KW-0456">Lyase</keyword>
<dbReference type="SUPFAM" id="SSF51126">
    <property type="entry name" value="Pectin lyase-like"/>
    <property type="match status" value="1"/>
</dbReference>
<dbReference type="RefSeq" id="WP_273616270.1">
    <property type="nucleotide sequence ID" value="NZ_CP117416.1"/>
</dbReference>
<protein>
    <submittedName>
        <fullName evidence="4">Pectate lyase</fullName>
    </submittedName>
</protein>
<evidence type="ECO:0000259" key="3">
    <source>
        <dbReference type="SMART" id="SM00656"/>
    </source>
</evidence>
<comment type="subcellular location">
    <subcellularLocation>
        <location evidence="2">Secreted</location>
    </subcellularLocation>
</comment>
<dbReference type="SMART" id="SM00656">
    <property type="entry name" value="Amb_all"/>
    <property type="match status" value="1"/>
</dbReference>
<dbReference type="Pfam" id="PF00544">
    <property type="entry name" value="Pectate_lyase_4"/>
    <property type="match status" value="2"/>
</dbReference>
<name>A0AAX3M861_9BACL</name>
<organism evidence="4 5">
    <name type="scientific">Paenibacillus kyungheensis</name>
    <dbReference type="NCBI Taxonomy" id="1452732"/>
    <lineage>
        <taxon>Bacteria</taxon>
        <taxon>Bacillati</taxon>
        <taxon>Bacillota</taxon>
        <taxon>Bacilli</taxon>
        <taxon>Bacillales</taxon>
        <taxon>Paenibacillaceae</taxon>
        <taxon>Paenibacillus</taxon>
    </lineage>
</organism>
<dbReference type="InterPro" id="IPR002022">
    <property type="entry name" value="Pec_lyase"/>
</dbReference>
<dbReference type="InterPro" id="IPR045032">
    <property type="entry name" value="PEL"/>
</dbReference>
<dbReference type="PANTHER" id="PTHR31683">
    <property type="entry name" value="PECTATE LYASE 18-RELATED"/>
    <property type="match status" value="1"/>
</dbReference>
<dbReference type="PANTHER" id="PTHR31683:SF18">
    <property type="entry name" value="PECTATE LYASE 21-RELATED"/>
    <property type="match status" value="1"/>
</dbReference>
<reference evidence="4 5" key="1">
    <citation type="submission" date="2023-02" db="EMBL/GenBank/DDBJ databases">
        <title>Genome sequence of Paenibacillus kyungheensis KACC 18744.</title>
        <authorList>
            <person name="Kim S."/>
            <person name="Heo J."/>
            <person name="Kwon S.-W."/>
        </authorList>
    </citation>
    <scope>NUCLEOTIDE SEQUENCE [LARGE SCALE GENOMIC DNA]</scope>
    <source>
        <strain evidence="4 5">KACC 18744</strain>
    </source>
</reference>
<dbReference type="EMBL" id="CP117416">
    <property type="protein sequence ID" value="WCT58111.1"/>
    <property type="molecule type" value="Genomic_DNA"/>
</dbReference>
<keyword evidence="2" id="KW-0119">Carbohydrate metabolism</keyword>
<dbReference type="AlphaFoldDB" id="A0AAX3M861"/>
<accession>A0AAX3M861</accession>
<evidence type="ECO:0000256" key="2">
    <source>
        <dbReference type="RuleBase" id="RU361173"/>
    </source>
</evidence>
<dbReference type="KEGG" id="pka:PQ456_07130"/>
<dbReference type="InterPro" id="IPR012334">
    <property type="entry name" value="Pectin_lyas_fold"/>
</dbReference>
<proteinExistence type="inferred from homology"/>
<dbReference type="GO" id="GO:0030570">
    <property type="term" value="F:pectate lyase activity"/>
    <property type="evidence" value="ECO:0007669"/>
    <property type="project" value="InterPro"/>
</dbReference>
<keyword evidence="2" id="KW-0624">Polysaccharide degradation</keyword>
<feature type="domain" description="Pectate lyase" evidence="3">
    <location>
        <begin position="106"/>
        <end position="348"/>
    </location>
</feature>
<dbReference type="GO" id="GO:0005576">
    <property type="term" value="C:extracellular region"/>
    <property type="evidence" value="ECO:0007669"/>
    <property type="project" value="UniProtKB-SubCell"/>
</dbReference>
<keyword evidence="5" id="KW-1185">Reference proteome</keyword>
<keyword evidence="2" id="KW-0964">Secreted</keyword>
<gene>
    <name evidence="4" type="ORF">PQ456_07130</name>
</gene>